<sequence length="46" mass="5416">MSWSRSKDHTYQELSNTDTALIIAGDIQDFRTWAQIHHNFVTMGYE</sequence>
<accession>A0A8X6KC88</accession>
<name>A0A8X6KC88_TRICU</name>
<comment type="caution">
    <text evidence="1">The sequence shown here is derived from an EMBL/GenBank/DDBJ whole genome shotgun (WGS) entry which is preliminary data.</text>
</comment>
<proteinExistence type="predicted"/>
<dbReference type="Proteomes" id="UP000887116">
    <property type="component" value="Unassembled WGS sequence"/>
</dbReference>
<evidence type="ECO:0000313" key="2">
    <source>
        <dbReference type="Proteomes" id="UP000887116"/>
    </source>
</evidence>
<organism evidence="1 2">
    <name type="scientific">Trichonephila clavata</name>
    <name type="common">Joro spider</name>
    <name type="synonym">Nephila clavata</name>
    <dbReference type="NCBI Taxonomy" id="2740835"/>
    <lineage>
        <taxon>Eukaryota</taxon>
        <taxon>Metazoa</taxon>
        <taxon>Ecdysozoa</taxon>
        <taxon>Arthropoda</taxon>
        <taxon>Chelicerata</taxon>
        <taxon>Arachnida</taxon>
        <taxon>Araneae</taxon>
        <taxon>Araneomorphae</taxon>
        <taxon>Entelegynae</taxon>
        <taxon>Araneoidea</taxon>
        <taxon>Nephilidae</taxon>
        <taxon>Trichonephila</taxon>
    </lineage>
</organism>
<feature type="non-terminal residue" evidence="1">
    <location>
        <position position="46"/>
    </location>
</feature>
<reference evidence="1" key="1">
    <citation type="submission" date="2020-07" db="EMBL/GenBank/DDBJ databases">
        <title>Multicomponent nature underlies the extraordinary mechanical properties of spider dragline silk.</title>
        <authorList>
            <person name="Kono N."/>
            <person name="Nakamura H."/>
            <person name="Mori M."/>
            <person name="Yoshida Y."/>
            <person name="Ohtoshi R."/>
            <person name="Malay A.D."/>
            <person name="Moran D.A.P."/>
            <person name="Tomita M."/>
            <person name="Numata K."/>
            <person name="Arakawa K."/>
        </authorList>
    </citation>
    <scope>NUCLEOTIDE SEQUENCE</scope>
</reference>
<protein>
    <submittedName>
        <fullName evidence="1">Uncharacterized protein</fullName>
    </submittedName>
</protein>
<keyword evidence="2" id="KW-1185">Reference proteome</keyword>
<dbReference type="AlphaFoldDB" id="A0A8X6KC88"/>
<dbReference type="EMBL" id="BMAO01030619">
    <property type="protein sequence ID" value="GFQ69199.1"/>
    <property type="molecule type" value="Genomic_DNA"/>
</dbReference>
<evidence type="ECO:0000313" key="1">
    <source>
        <dbReference type="EMBL" id="GFQ69199.1"/>
    </source>
</evidence>
<gene>
    <name evidence="1" type="ORF">TNCT_346931</name>
</gene>